<dbReference type="Pfam" id="PF00271">
    <property type="entry name" value="Helicase_C"/>
    <property type="match status" value="1"/>
</dbReference>
<keyword evidence="14" id="KW-1185">Reference proteome</keyword>
<dbReference type="GO" id="GO:0003723">
    <property type="term" value="F:RNA binding"/>
    <property type="evidence" value="ECO:0007669"/>
    <property type="project" value="UniProtKB-KW"/>
</dbReference>
<reference evidence="13 14" key="1">
    <citation type="journal article" date="2018" name="MBio">
        <title>Comparative Genomics Reveals the Core Gene Toolbox for the Fungus-Insect Symbiosis.</title>
        <authorList>
            <person name="Wang Y."/>
            <person name="Stata M."/>
            <person name="Wang W."/>
            <person name="Stajich J.E."/>
            <person name="White M.M."/>
            <person name="Moncalvo J.M."/>
        </authorList>
    </citation>
    <scope>NUCLEOTIDE SEQUENCE [LARGE SCALE GENOMIC DNA]</scope>
    <source>
        <strain evidence="13 14">SC-DP-2</strain>
    </source>
</reference>
<dbReference type="PROSITE" id="PS51194">
    <property type="entry name" value="HELICASE_CTER"/>
    <property type="match status" value="1"/>
</dbReference>
<evidence type="ECO:0000256" key="6">
    <source>
        <dbReference type="ARBA" id="ARBA00022884"/>
    </source>
</evidence>
<feature type="domain" description="Helicase C-terminal" evidence="11">
    <location>
        <begin position="263"/>
        <end position="431"/>
    </location>
</feature>
<dbReference type="SMART" id="SM00487">
    <property type="entry name" value="DEXDc"/>
    <property type="match status" value="1"/>
</dbReference>
<dbReference type="GO" id="GO:0003724">
    <property type="term" value="F:RNA helicase activity"/>
    <property type="evidence" value="ECO:0007669"/>
    <property type="project" value="UniProtKB-EC"/>
</dbReference>
<dbReference type="InterPro" id="IPR014001">
    <property type="entry name" value="Helicase_ATP-bd"/>
</dbReference>
<keyword evidence="6" id="KW-0694">RNA-binding</keyword>
<evidence type="ECO:0000256" key="1">
    <source>
        <dbReference type="ARBA" id="ARBA00012552"/>
    </source>
</evidence>
<evidence type="ECO:0000256" key="3">
    <source>
        <dbReference type="ARBA" id="ARBA00022801"/>
    </source>
</evidence>
<protein>
    <recommendedName>
        <fullName evidence="1">RNA helicase</fullName>
        <ecNumber evidence="1">3.6.4.13</ecNumber>
    </recommendedName>
</protein>
<dbReference type="InterPro" id="IPR000629">
    <property type="entry name" value="RNA-helicase_DEAD-box_CS"/>
</dbReference>
<dbReference type="Proteomes" id="UP000245609">
    <property type="component" value="Unassembled WGS sequence"/>
</dbReference>
<dbReference type="PROSITE" id="PS00039">
    <property type="entry name" value="DEAD_ATP_HELICASE"/>
    <property type="match status" value="1"/>
</dbReference>
<dbReference type="STRING" id="133381.A0A2T9ZIL6"/>
<dbReference type="PROSITE" id="PS51192">
    <property type="entry name" value="HELICASE_ATP_BIND_1"/>
    <property type="match status" value="1"/>
</dbReference>
<dbReference type="GO" id="GO:0016787">
    <property type="term" value="F:hydrolase activity"/>
    <property type="evidence" value="ECO:0007669"/>
    <property type="project" value="UniProtKB-KW"/>
</dbReference>
<evidence type="ECO:0000259" key="11">
    <source>
        <dbReference type="PROSITE" id="PS51194"/>
    </source>
</evidence>
<dbReference type="SUPFAM" id="SSF52540">
    <property type="entry name" value="P-loop containing nucleoside triphosphate hydrolases"/>
    <property type="match status" value="1"/>
</dbReference>
<dbReference type="AlphaFoldDB" id="A0A2T9ZIL6"/>
<evidence type="ECO:0000256" key="4">
    <source>
        <dbReference type="ARBA" id="ARBA00022806"/>
    </source>
</evidence>
<comment type="caution">
    <text evidence="13">The sequence shown here is derived from an EMBL/GenBank/DDBJ whole genome shotgun (WGS) entry which is preliminary data.</text>
</comment>
<feature type="short sequence motif" description="Q motif" evidence="8">
    <location>
        <begin position="52"/>
        <end position="80"/>
    </location>
</feature>
<evidence type="ECO:0000256" key="5">
    <source>
        <dbReference type="ARBA" id="ARBA00022840"/>
    </source>
</evidence>
<dbReference type="OrthoDB" id="10265785at2759"/>
<evidence type="ECO:0000313" key="14">
    <source>
        <dbReference type="Proteomes" id="UP000245609"/>
    </source>
</evidence>
<evidence type="ECO:0000256" key="7">
    <source>
        <dbReference type="ARBA" id="ARBA00047984"/>
    </source>
</evidence>
<evidence type="ECO:0000256" key="8">
    <source>
        <dbReference type="PROSITE-ProRule" id="PRU00552"/>
    </source>
</evidence>
<comment type="catalytic activity">
    <reaction evidence="7">
        <text>ATP + H2O = ADP + phosphate + H(+)</text>
        <dbReference type="Rhea" id="RHEA:13065"/>
        <dbReference type="ChEBI" id="CHEBI:15377"/>
        <dbReference type="ChEBI" id="CHEBI:15378"/>
        <dbReference type="ChEBI" id="CHEBI:30616"/>
        <dbReference type="ChEBI" id="CHEBI:43474"/>
        <dbReference type="ChEBI" id="CHEBI:456216"/>
        <dbReference type="EC" id="3.6.4.13"/>
    </reaction>
</comment>
<dbReference type="PANTHER" id="PTHR47958">
    <property type="entry name" value="ATP-DEPENDENT RNA HELICASE DBP3"/>
    <property type="match status" value="1"/>
</dbReference>
<evidence type="ECO:0000256" key="2">
    <source>
        <dbReference type="ARBA" id="ARBA00022741"/>
    </source>
</evidence>
<dbReference type="SMART" id="SM00490">
    <property type="entry name" value="HELICc"/>
    <property type="match status" value="1"/>
</dbReference>
<dbReference type="PROSITE" id="PS51195">
    <property type="entry name" value="Q_MOTIF"/>
    <property type="match status" value="1"/>
</dbReference>
<dbReference type="InterPro" id="IPR011545">
    <property type="entry name" value="DEAD/DEAH_box_helicase_dom"/>
</dbReference>
<dbReference type="Gene3D" id="3.40.50.300">
    <property type="entry name" value="P-loop containing nucleotide triphosphate hydrolases"/>
    <property type="match status" value="2"/>
</dbReference>
<dbReference type="EMBL" id="MBFS01000126">
    <property type="protein sequence ID" value="PVV04424.1"/>
    <property type="molecule type" value="Genomic_DNA"/>
</dbReference>
<dbReference type="GO" id="GO:0005524">
    <property type="term" value="F:ATP binding"/>
    <property type="evidence" value="ECO:0007669"/>
    <property type="project" value="UniProtKB-KW"/>
</dbReference>
<feature type="domain" description="DEAD-box RNA helicase Q" evidence="12">
    <location>
        <begin position="52"/>
        <end position="80"/>
    </location>
</feature>
<keyword evidence="2 9" id="KW-0547">Nucleotide-binding</keyword>
<organism evidence="13 14">
    <name type="scientific">Smittium megazygosporum</name>
    <dbReference type="NCBI Taxonomy" id="133381"/>
    <lineage>
        <taxon>Eukaryota</taxon>
        <taxon>Fungi</taxon>
        <taxon>Fungi incertae sedis</taxon>
        <taxon>Zoopagomycota</taxon>
        <taxon>Kickxellomycotina</taxon>
        <taxon>Harpellomycetes</taxon>
        <taxon>Harpellales</taxon>
        <taxon>Legeriomycetaceae</taxon>
        <taxon>Smittium</taxon>
    </lineage>
</organism>
<dbReference type="CDD" id="cd18787">
    <property type="entry name" value="SF2_C_DEAD"/>
    <property type="match status" value="1"/>
</dbReference>
<dbReference type="InterPro" id="IPR001650">
    <property type="entry name" value="Helicase_C-like"/>
</dbReference>
<proteinExistence type="inferred from homology"/>
<keyword evidence="4 9" id="KW-0347">Helicase</keyword>
<evidence type="ECO:0000313" key="13">
    <source>
        <dbReference type="EMBL" id="PVV04424.1"/>
    </source>
</evidence>
<dbReference type="FunFam" id="3.40.50.300:FF:000849">
    <property type="entry name" value="ATP-dependent RNA helicase DBP5"/>
    <property type="match status" value="1"/>
</dbReference>
<keyword evidence="3 9" id="KW-0378">Hydrolase</keyword>
<comment type="similarity">
    <text evidence="9">Belongs to the DEAD box helicase family.</text>
</comment>
<evidence type="ECO:0000256" key="9">
    <source>
        <dbReference type="RuleBase" id="RU000492"/>
    </source>
</evidence>
<dbReference type="InterPro" id="IPR027417">
    <property type="entry name" value="P-loop_NTPase"/>
</dbReference>
<accession>A0A2T9ZIL6</accession>
<dbReference type="InterPro" id="IPR014014">
    <property type="entry name" value="RNA_helicase_DEAD_Q_motif"/>
</dbReference>
<dbReference type="EC" id="3.6.4.13" evidence="1"/>
<keyword evidence="5 9" id="KW-0067">ATP-binding</keyword>
<evidence type="ECO:0000259" key="12">
    <source>
        <dbReference type="PROSITE" id="PS51195"/>
    </source>
</evidence>
<feature type="domain" description="Helicase ATP-binding" evidence="10">
    <location>
        <begin position="85"/>
        <end position="252"/>
    </location>
</feature>
<gene>
    <name evidence="13" type="ORF">BB560_001079</name>
</gene>
<dbReference type="CDD" id="cd17963">
    <property type="entry name" value="DEADc_DDX19_DDX25"/>
    <property type="match status" value="1"/>
</dbReference>
<sequence length="440" mass="48948">MSEDKTKVAGFSVILDESDSDKSKLIDSNEAEVEVKYADPSENKNSPLSSATTFEELGLHPNLLKGIYDLKFMKPSKIQEKALPLLLANPPKNMIGQSQSGTGKTAAFVLTMLSRIDYSLQKTQAICLGPTRELVRQIMEVVLEMGKYTPLIAQSAIRDTDAAAFSDTPHLIVGTPGSLTNLIRKKILSLANVKIFVLDEADNLIAQQSLGDQSIRIRNLMPKGCQIVLFSATFSPQVRTFAGRFAPDANEISLKTEELTVEGIKQFYMNCKSDEHKIEVLIALYSLLTVGQSIIFTHRRDVADKIAAKMTADGHKVVSLHGKFESQDRDRIMDDFKKGVTKVLITTNVIARGIDIQQVNMVVNFDIPLDGEGRPDPETYLHRIGRTGRFGRTGVSINFVKDEKTYNQMKVIQDYFGCNIVRVPTEDWEEAESVLKKAMK</sequence>
<evidence type="ECO:0000259" key="10">
    <source>
        <dbReference type="PROSITE" id="PS51192"/>
    </source>
</evidence>
<name>A0A2T9ZIL6_9FUNG</name>
<dbReference type="Pfam" id="PF00270">
    <property type="entry name" value="DEAD"/>
    <property type="match status" value="1"/>
</dbReference>